<protein>
    <submittedName>
        <fullName evidence="1">Uncharacterized protein</fullName>
    </submittedName>
</protein>
<sequence>MLLYKMKLVCCPGVFIYTSYVPFDFSSCCWLAVSTRWTISDMFNRLQSICVDRCRNSSSLLMNMIDMIG</sequence>
<dbReference type="EMBL" id="JAODUP010000153">
    <property type="protein sequence ID" value="KAK2159427.1"/>
    <property type="molecule type" value="Genomic_DNA"/>
</dbReference>
<gene>
    <name evidence="1" type="ORF">LSH36_153g00072</name>
</gene>
<evidence type="ECO:0000313" key="2">
    <source>
        <dbReference type="Proteomes" id="UP001208570"/>
    </source>
</evidence>
<organism evidence="1 2">
    <name type="scientific">Paralvinella palmiformis</name>
    <dbReference type="NCBI Taxonomy" id="53620"/>
    <lineage>
        <taxon>Eukaryota</taxon>
        <taxon>Metazoa</taxon>
        <taxon>Spiralia</taxon>
        <taxon>Lophotrochozoa</taxon>
        <taxon>Annelida</taxon>
        <taxon>Polychaeta</taxon>
        <taxon>Sedentaria</taxon>
        <taxon>Canalipalpata</taxon>
        <taxon>Terebellida</taxon>
        <taxon>Terebelliformia</taxon>
        <taxon>Alvinellidae</taxon>
        <taxon>Paralvinella</taxon>
    </lineage>
</organism>
<dbReference type="Proteomes" id="UP001208570">
    <property type="component" value="Unassembled WGS sequence"/>
</dbReference>
<accession>A0AAD9N6Y8</accession>
<proteinExistence type="predicted"/>
<name>A0AAD9N6Y8_9ANNE</name>
<dbReference type="AlphaFoldDB" id="A0AAD9N6Y8"/>
<comment type="caution">
    <text evidence="1">The sequence shown here is derived from an EMBL/GenBank/DDBJ whole genome shotgun (WGS) entry which is preliminary data.</text>
</comment>
<keyword evidence="2" id="KW-1185">Reference proteome</keyword>
<evidence type="ECO:0000313" key="1">
    <source>
        <dbReference type="EMBL" id="KAK2159427.1"/>
    </source>
</evidence>
<reference evidence="1" key="1">
    <citation type="journal article" date="2023" name="Mol. Biol. Evol.">
        <title>Third-Generation Sequencing Reveals the Adaptive Role of the Epigenome in Three Deep-Sea Polychaetes.</title>
        <authorList>
            <person name="Perez M."/>
            <person name="Aroh O."/>
            <person name="Sun Y."/>
            <person name="Lan Y."/>
            <person name="Juniper S.K."/>
            <person name="Young C.R."/>
            <person name="Angers B."/>
            <person name="Qian P.Y."/>
        </authorList>
    </citation>
    <scope>NUCLEOTIDE SEQUENCE</scope>
    <source>
        <strain evidence="1">P08H-3</strain>
    </source>
</reference>